<evidence type="ECO:0000313" key="9">
    <source>
        <dbReference type="Proteomes" id="UP000182860"/>
    </source>
</evidence>
<reference evidence="8 9" key="1">
    <citation type="journal article" date="2016" name="Environ. Microbiol.">
        <title>Genomic resolution of a cold subsurface aquifer community provides metabolic insights for novel microbes adapted to high CO concentrations.</title>
        <authorList>
            <person name="Probst A.J."/>
            <person name="Castelle C.J."/>
            <person name="Singh A."/>
            <person name="Brown C.T."/>
            <person name="Anantharaman K."/>
            <person name="Sharon I."/>
            <person name="Hug L.A."/>
            <person name="Burstein D."/>
            <person name="Emerson J.B."/>
            <person name="Thomas B.C."/>
            <person name="Banfield J.F."/>
        </authorList>
    </citation>
    <scope>NUCLEOTIDE SEQUENCE [LARGE SCALE GENOMIC DNA]</scope>
    <source>
        <strain evidence="8">CG1_02_41_21</strain>
    </source>
</reference>
<dbReference type="InterPro" id="IPR019906">
    <property type="entry name" value="Ribosomal_uL6_bac-type"/>
</dbReference>
<accession>A0A1J4T8S6</accession>
<evidence type="ECO:0000256" key="4">
    <source>
        <dbReference type="HAMAP-Rule" id="MF_01365"/>
    </source>
</evidence>
<protein>
    <recommendedName>
        <fullName evidence="4">Large ribosomal subunit protein uL6</fullName>
    </recommendedName>
</protein>
<dbReference type="InterPro" id="IPR002358">
    <property type="entry name" value="Ribosomal_uL6_CS"/>
</dbReference>
<keyword evidence="4 6" id="KW-0694">RNA-binding</keyword>
<dbReference type="Gene3D" id="3.90.930.12">
    <property type="entry name" value="Ribosomal protein L6, alpha-beta domain"/>
    <property type="match status" value="2"/>
</dbReference>
<dbReference type="Pfam" id="PF00347">
    <property type="entry name" value="Ribosomal_L6"/>
    <property type="match status" value="2"/>
</dbReference>
<comment type="similarity">
    <text evidence="1 4 5">Belongs to the universal ribosomal protein uL6 family.</text>
</comment>
<comment type="subunit">
    <text evidence="4">Part of the 50S ribosomal subunit.</text>
</comment>
<organism evidence="8 9">
    <name type="scientific">Candidatus Falkowbacteria bacterium CG1_02_41_21</name>
    <dbReference type="NCBI Taxonomy" id="1805147"/>
    <lineage>
        <taxon>Bacteria</taxon>
        <taxon>Candidatus Falkowiibacteriota</taxon>
    </lineage>
</organism>
<dbReference type="AlphaFoldDB" id="A0A1J4T8S6"/>
<gene>
    <name evidence="4" type="primary">rplF</name>
    <name evidence="8" type="ORF">AUJ35_01600</name>
</gene>
<dbReference type="GO" id="GO:0022625">
    <property type="term" value="C:cytosolic large ribosomal subunit"/>
    <property type="evidence" value="ECO:0007669"/>
    <property type="project" value="UniProtKB-UniRule"/>
</dbReference>
<evidence type="ECO:0000256" key="5">
    <source>
        <dbReference type="RuleBase" id="RU003869"/>
    </source>
</evidence>
<evidence type="ECO:0000259" key="7">
    <source>
        <dbReference type="Pfam" id="PF00347"/>
    </source>
</evidence>
<dbReference type="InterPro" id="IPR036789">
    <property type="entry name" value="Ribosomal_uL6-like_a/b-dom_sf"/>
</dbReference>
<dbReference type="PANTHER" id="PTHR11655:SF14">
    <property type="entry name" value="LARGE RIBOSOMAL SUBUNIT PROTEIN UL6M"/>
    <property type="match status" value="1"/>
</dbReference>
<evidence type="ECO:0000256" key="2">
    <source>
        <dbReference type="ARBA" id="ARBA00022980"/>
    </source>
</evidence>
<dbReference type="GO" id="GO:0019843">
    <property type="term" value="F:rRNA binding"/>
    <property type="evidence" value="ECO:0007669"/>
    <property type="project" value="UniProtKB-UniRule"/>
</dbReference>
<keyword evidence="2 4" id="KW-0689">Ribosomal protein</keyword>
<evidence type="ECO:0000313" key="8">
    <source>
        <dbReference type="EMBL" id="OIO07769.1"/>
    </source>
</evidence>
<evidence type="ECO:0000256" key="1">
    <source>
        <dbReference type="ARBA" id="ARBA00009356"/>
    </source>
</evidence>
<dbReference type="EMBL" id="MNUV01000028">
    <property type="protein sequence ID" value="OIO07769.1"/>
    <property type="molecule type" value="Genomic_DNA"/>
</dbReference>
<sequence>MSRVGKLPIKLAANTQVKIENGQIVVKGPKGELKQAMHPQVMINITPEEVKVTVKDATDKKQCALWGLYRNLINNMVLGVNEGFSKKLEFKGVGYKAQVGGNKVVMSLGYSHTIDFMLPAGITAAVEGNFITLSGIDKQLVGEKAAQLRRLRLPEPYKGKGIKYDEEVIRRKAGKTAASK</sequence>
<dbReference type="InterPro" id="IPR000702">
    <property type="entry name" value="Ribosomal_uL6-like"/>
</dbReference>
<comment type="function">
    <text evidence="4 6">This protein binds to the 23S rRNA, and is important in its secondary structure. It is located near the subunit interface in the base of the L7/L12 stalk, and near the tRNA binding site of the peptidyltransferase center.</text>
</comment>
<dbReference type="GO" id="GO:0002181">
    <property type="term" value="P:cytoplasmic translation"/>
    <property type="evidence" value="ECO:0007669"/>
    <property type="project" value="TreeGrafter"/>
</dbReference>
<dbReference type="Proteomes" id="UP000182860">
    <property type="component" value="Unassembled WGS sequence"/>
</dbReference>
<evidence type="ECO:0000256" key="3">
    <source>
        <dbReference type="ARBA" id="ARBA00023274"/>
    </source>
</evidence>
<dbReference type="PANTHER" id="PTHR11655">
    <property type="entry name" value="60S/50S RIBOSOMAL PROTEIN L6/L9"/>
    <property type="match status" value="1"/>
</dbReference>
<feature type="domain" description="Large ribosomal subunit protein uL6 alpha-beta" evidence="7">
    <location>
        <begin position="14"/>
        <end position="83"/>
    </location>
</feature>
<proteinExistence type="inferred from homology"/>
<dbReference type="PIRSF" id="PIRSF002162">
    <property type="entry name" value="Ribosomal_L6"/>
    <property type="match status" value="1"/>
</dbReference>
<dbReference type="InterPro" id="IPR020040">
    <property type="entry name" value="Ribosomal_uL6_a/b-dom"/>
</dbReference>
<keyword evidence="3 4" id="KW-0687">Ribonucleoprotein</keyword>
<dbReference type="GO" id="GO:0003735">
    <property type="term" value="F:structural constituent of ribosome"/>
    <property type="evidence" value="ECO:0007669"/>
    <property type="project" value="UniProtKB-UniRule"/>
</dbReference>
<evidence type="ECO:0000256" key="6">
    <source>
        <dbReference type="RuleBase" id="RU003870"/>
    </source>
</evidence>
<name>A0A1J4T8S6_9BACT</name>
<dbReference type="PROSITE" id="PS00525">
    <property type="entry name" value="RIBOSOMAL_L6_1"/>
    <property type="match status" value="1"/>
</dbReference>
<comment type="caution">
    <text evidence="8">The sequence shown here is derived from an EMBL/GenBank/DDBJ whole genome shotgun (WGS) entry which is preliminary data.</text>
</comment>
<dbReference type="HAMAP" id="MF_01365_B">
    <property type="entry name" value="Ribosomal_uL6_B"/>
    <property type="match status" value="1"/>
</dbReference>
<feature type="domain" description="Large ribosomal subunit protein uL6 alpha-beta" evidence="7">
    <location>
        <begin position="92"/>
        <end position="164"/>
    </location>
</feature>
<dbReference type="FunFam" id="3.90.930.12:FF:000001">
    <property type="entry name" value="50S ribosomal protein L6"/>
    <property type="match status" value="1"/>
</dbReference>
<dbReference type="NCBIfam" id="TIGR03654">
    <property type="entry name" value="L6_bact"/>
    <property type="match status" value="1"/>
</dbReference>
<dbReference type="PRINTS" id="PR00059">
    <property type="entry name" value="RIBOSOMALL6"/>
</dbReference>
<keyword evidence="4 6" id="KW-0699">rRNA-binding</keyword>
<dbReference type="SUPFAM" id="SSF56053">
    <property type="entry name" value="Ribosomal protein L6"/>
    <property type="match status" value="2"/>
</dbReference>